<keyword evidence="11" id="KW-1185">Reference proteome</keyword>
<evidence type="ECO:0000256" key="3">
    <source>
        <dbReference type="ARBA" id="ARBA00022490"/>
    </source>
</evidence>
<proteinExistence type="inferred from homology"/>
<dbReference type="Gene3D" id="2.40.50.140">
    <property type="entry name" value="Nucleic acid-binding proteins"/>
    <property type="match status" value="1"/>
</dbReference>
<dbReference type="InterPro" id="IPR012340">
    <property type="entry name" value="NA-bd_OB-fold"/>
</dbReference>
<keyword evidence="6 8" id="KW-0269">Exonuclease</keyword>
<evidence type="ECO:0000256" key="6">
    <source>
        <dbReference type="ARBA" id="ARBA00022839"/>
    </source>
</evidence>
<dbReference type="SUPFAM" id="SSF50249">
    <property type="entry name" value="Nucleic acid-binding proteins"/>
    <property type="match status" value="3"/>
</dbReference>
<evidence type="ECO:0000256" key="2">
    <source>
        <dbReference type="ARBA" id="ARBA00004496"/>
    </source>
</evidence>
<comment type="function">
    <text evidence="8">3'-5' exoribonuclease that releases 5'-nucleoside monophosphates and is involved in maturation of structured RNAs.</text>
</comment>
<dbReference type="NCBIfam" id="TIGR00358">
    <property type="entry name" value="3_prime_RNase"/>
    <property type="match status" value="1"/>
</dbReference>
<comment type="caution">
    <text evidence="10">The sequence shown here is derived from an EMBL/GenBank/DDBJ whole genome shotgun (WGS) entry which is preliminary data.</text>
</comment>
<dbReference type="RefSeq" id="WP_162849765.1">
    <property type="nucleotide sequence ID" value="NZ_QXEV01000007.1"/>
</dbReference>
<dbReference type="Pfam" id="PF17876">
    <property type="entry name" value="CSD2"/>
    <property type="match status" value="1"/>
</dbReference>
<dbReference type="CDD" id="cd04471">
    <property type="entry name" value="S1_RNase_R"/>
    <property type="match status" value="1"/>
</dbReference>
<comment type="catalytic activity">
    <reaction evidence="1 8">
        <text>Exonucleolytic cleavage in the 3'- to 5'-direction to yield nucleoside 5'-phosphates.</text>
        <dbReference type="EC" id="3.1.13.1"/>
    </reaction>
</comment>
<dbReference type="Pfam" id="PF00773">
    <property type="entry name" value="RNB"/>
    <property type="match status" value="1"/>
</dbReference>
<dbReference type="InParanoid" id="A0A397RYV6"/>
<dbReference type="InterPro" id="IPR050180">
    <property type="entry name" value="RNR_Ribonuclease"/>
</dbReference>
<dbReference type="InterPro" id="IPR011805">
    <property type="entry name" value="RNase_R"/>
</dbReference>
<evidence type="ECO:0000256" key="1">
    <source>
        <dbReference type="ARBA" id="ARBA00001849"/>
    </source>
</evidence>
<dbReference type="NCBIfam" id="TIGR02063">
    <property type="entry name" value="RNase_R"/>
    <property type="match status" value="1"/>
</dbReference>
<dbReference type="PROSITE" id="PS50126">
    <property type="entry name" value="S1"/>
    <property type="match status" value="1"/>
</dbReference>
<protein>
    <recommendedName>
        <fullName evidence="8">Ribonuclease R</fullName>
        <shortName evidence="8">RNase R</shortName>
        <ecNumber evidence="8">3.1.13.1</ecNumber>
    </recommendedName>
</protein>
<dbReference type="Proteomes" id="UP000266506">
    <property type="component" value="Unassembled WGS sequence"/>
</dbReference>
<dbReference type="FunCoup" id="A0A397RYV6">
    <property type="interactions" value="258"/>
</dbReference>
<dbReference type="InterPro" id="IPR004476">
    <property type="entry name" value="RNase_II/RNase_R"/>
</dbReference>
<feature type="domain" description="S1 motif" evidence="9">
    <location>
        <begin position="683"/>
        <end position="760"/>
    </location>
</feature>
<dbReference type="SMART" id="SM00955">
    <property type="entry name" value="RNB"/>
    <property type="match status" value="1"/>
</dbReference>
<dbReference type="PANTHER" id="PTHR23355:SF9">
    <property type="entry name" value="DIS3-LIKE EXONUCLEASE 2"/>
    <property type="match status" value="1"/>
</dbReference>
<dbReference type="GO" id="GO:0008859">
    <property type="term" value="F:exoribonuclease II activity"/>
    <property type="evidence" value="ECO:0007669"/>
    <property type="project" value="UniProtKB-UniRule"/>
</dbReference>
<evidence type="ECO:0000256" key="4">
    <source>
        <dbReference type="ARBA" id="ARBA00022722"/>
    </source>
</evidence>
<dbReference type="InterPro" id="IPR003029">
    <property type="entry name" value="S1_domain"/>
</dbReference>
<evidence type="ECO:0000313" key="11">
    <source>
        <dbReference type="Proteomes" id="UP000266506"/>
    </source>
</evidence>
<comment type="subcellular location">
    <subcellularLocation>
        <location evidence="2 8">Cytoplasm</location>
    </subcellularLocation>
</comment>
<sequence length="766" mass="88275">MDKRKIKEEIKKNLKSYALSKDLLAKALNLSDDEIEDALNDLLKDGQIKYLDNLELYKLSPKKKEKSFGMVDKEQVIEKIRDYHIYKFSTLSKVLNVNPKELKATLKCLEDEGIIYYSPFYDIYSILKVATLDVKERGYAFAKVEGEEEEYYISPDDLGNAYDKDICHIFPTGYDDKLKGAAVKDIIERSHTKVIGRLQVKGKKYPKYKVESVMNSFPVTVDVSKEDLNGAYIGAIVSCDIEYTKGYSIKGKITEVLGSPDDPGIEISEIALEYGFKMPFSPETDEELKTIPDMVKNEEIYGRRDFRNLATITIDGDDSKDFDDAVYLEKLDNGNYNLQVHIADVSHYVLEGNPLDLDAYSRGTSVYLADRVIPMIPHKLSNGICSLNEGVDRLVLSCLMEIDPKGKLINYEIVEGVINSHHRMTYTNVNKMIEGNEEVIKEYSDIYPMILDMVELSQILRGIRHKKGGIEFESEEYKFELNKDGSPKEIHKRVQDTAEKLIEDFMLEANQTVAYHMSIMNLPCEYRIHEKPDQEKLHNTFNQIASMKISVKNIQNDIHPKEIQQLLENVKDHPNHLIINTMLLRSMMKAKYSSECLGHYGLAMNYYCHFTSPIRRYPDLMVHRMIKKLFLHPSETLDRDIRRYQAILPDIAFKNSKSERNAVDCERAVNDMLYAWYMESHIAEVFPATITSITPFGMFAEINNGIEGLIAYRDMNGYFDYNEHTMSASNGRITYHLGDKVNVKVIYANRLERKIDFRIEGEEDEL</sequence>
<dbReference type="PANTHER" id="PTHR23355">
    <property type="entry name" value="RIBONUCLEASE"/>
    <property type="match status" value="1"/>
</dbReference>
<dbReference type="InterPro" id="IPR013223">
    <property type="entry name" value="RNase_B_OB_dom"/>
</dbReference>
<evidence type="ECO:0000256" key="5">
    <source>
        <dbReference type="ARBA" id="ARBA00022801"/>
    </source>
</evidence>
<keyword evidence="4 8" id="KW-0540">Nuclease</keyword>
<dbReference type="AlphaFoldDB" id="A0A397RYV6"/>
<evidence type="ECO:0000259" key="9">
    <source>
        <dbReference type="PROSITE" id="PS50126"/>
    </source>
</evidence>
<dbReference type="EMBL" id="QXEV01000007">
    <property type="protein sequence ID" value="RIA77746.1"/>
    <property type="molecule type" value="Genomic_DNA"/>
</dbReference>
<dbReference type="GO" id="GO:0003723">
    <property type="term" value="F:RNA binding"/>
    <property type="evidence" value="ECO:0007669"/>
    <property type="project" value="UniProtKB-UniRule"/>
</dbReference>
<evidence type="ECO:0000313" key="10">
    <source>
        <dbReference type="EMBL" id="RIA77746.1"/>
    </source>
</evidence>
<keyword evidence="3 8" id="KW-0963">Cytoplasm</keyword>
<gene>
    <name evidence="8" type="primary">rnr</name>
    <name evidence="10" type="ORF">EI71_00899</name>
</gene>
<accession>A0A397RYV6</accession>
<organism evidence="10 11">
    <name type="scientific">Anaeroplasma bactoclasticum</name>
    <dbReference type="NCBI Taxonomy" id="2088"/>
    <lineage>
        <taxon>Bacteria</taxon>
        <taxon>Bacillati</taxon>
        <taxon>Mycoplasmatota</taxon>
        <taxon>Mollicutes</taxon>
        <taxon>Anaeroplasmatales</taxon>
        <taxon>Anaeroplasmataceae</taxon>
        <taxon>Anaeroplasma</taxon>
    </lineage>
</organism>
<dbReference type="GO" id="GO:0006402">
    <property type="term" value="P:mRNA catabolic process"/>
    <property type="evidence" value="ECO:0007669"/>
    <property type="project" value="TreeGrafter"/>
</dbReference>
<dbReference type="Pfam" id="PF00575">
    <property type="entry name" value="S1"/>
    <property type="match status" value="1"/>
</dbReference>
<evidence type="ECO:0000256" key="8">
    <source>
        <dbReference type="HAMAP-Rule" id="MF_01895"/>
    </source>
</evidence>
<dbReference type="InterPro" id="IPR040476">
    <property type="entry name" value="CSD2"/>
</dbReference>
<dbReference type="InterPro" id="IPR001900">
    <property type="entry name" value="RNase_II/R"/>
</dbReference>
<dbReference type="HAMAP" id="MF_01895">
    <property type="entry name" value="RNase_R"/>
    <property type="match status" value="1"/>
</dbReference>
<keyword evidence="5 8" id="KW-0378">Hydrolase</keyword>
<dbReference type="GO" id="GO:0005829">
    <property type="term" value="C:cytosol"/>
    <property type="evidence" value="ECO:0007669"/>
    <property type="project" value="TreeGrafter"/>
</dbReference>
<reference evidence="10 11" key="1">
    <citation type="submission" date="2018-08" db="EMBL/GenBank/DDBJ databases">
        <title>Genomic Encyclopedia of Archaeal and Bacterial Type Strains, Phase II (KMG-II): from individual species to whole genera.</title>
        <authorList>
            <person name="Goeker M."/>
        </authorList>
    </citation>
    <scope>NUCLEOTIDE SEQUENCE [LARGE SCALE GENOMIC DNA]</scope>
    <source>
        <strain evidence="10 11">ATCC 27112</strain>
    </source>
</reference>
<dbReference type="EC" id="3.1.13.1" evidence="8"/>
<dbReference type="Pfam" id="PF08206">
    <property type="entry name" value="OB_RNB"/>
    <property type="match status" value="1"/>
</dbReference>
<comment type="similarity">
    <text evidence="8">Belongs to the RNR ribonuclease family. RNase R subfamily.</text>
</comment>
<name>A0A397RYV6_9MOLU</name>
<evidence type="ECO:0000256" key="7">
    <source>
        <dbReference type="ARBA" id="ARBA00022884"/>
    </source>
</evidence>
<dbReference type="SMART" id="SM00316">
    <property type="entry name" value="S1"/>
    <property type="match status" value="1"/>
</dbReference>
<keyword evidence="7 8" id="KW-0694">RNA-binding</keyword>